<organism evidence="2">
    <name type="scientific">Blastocystis hominis</name>
    <dbReference type="NCBI Taxonomy" id="12968"/>
    <lineage>
        <taxon>Eukaryota</taxon>
        <taxon>Sar</taxon>
        <taxon>Stramenopiles</taxon>
        <taxon>Bigyra</taxon>
        <taxon>Opalozoa</taxon>
        <taxon>Opalinata</taxon>
        <taxon>Blastocystidae</taxon>
        <taxon>Blastocystis</taxon>
    </lineage>
</organism>
<protein>
    <submittedName>
        <fullName evidence="2">Uncharacterized protein</fullName>
    </submittedName>
</protein>
<dbReference type="AlphaFoldDB" id="D8M908"/>
<gene>
    <name evidence="2" type="ORF">GSBLH_T00004268001</name>
</gene>
<dbReference type="GeneID" id="24921304"/>
<reference evidence="2" key="1">
    <citation type="submission" date="2010-02" db="EMBL/GenBank/DDBJ databases">
        <title>Sequencing and annotation of the Blastocystis hominis genome.</title>
        <authorList>
            <person name="Wincker P."/>
        </authorList>
    </citation>
    <scope>NUCLEOTIDE SEQUENCE</scope>
    <source>
        <strain evidence="2">Singapore isolate B</strain>
    </source>
</reference>
<proteinExistence type="predicted"/>
<evidence type="ECO:0000313" key="2">
    <source>
        <dbReference type="EMBL" id="CBK24547.2"/>
    </source>
</evidence>
<sequence>MFGRGAERFVDIVQVLFSPHLSRLASLQFWSLCGIRHYHRRRASPCFKPLFPEQSLVHLLLFDQPRIHSHLRHGLHHPPDLSPEEDHCSPLHVLPRDRRHHLPHLRHGRPGHHHPSLRPRRKSPLHLPRRHLRHRSQHQRSHLLQPQRLREKLPSGRVGPDQIEPPRVHYLAKHLPRPARVLLRPLLASAVHPHSQRHAAAHQKASDARHLHRVYRHFRGVQHQLARWLYVVLRICGKVCVPLCELGG</sequence>
<evidence type="ECO:0000256" key="1">
    <source>
        <dbReference type="SAM" id="MobiDB-lite"/>
    </source>
</evidence>
<accession>D8M908</accession>
<keyword evidence="3" id="KW-1185">Reference proteome</keyword>
<feature type="region of interest" description="Disordered" evidence="1">
    <location>
        <begin position="102"/>
        <end position="164"/>
    </location>
</feature>
<dbReference type="InParanoid" id="D8M908"/>
<dbReference type="RefSeq" id="XP_012898595.1">
    <property type="nucleotide sequence ID" value="XM_013043141.1"/>
</dbReference>
<dbReference type="EMBL" id="FN668688">
    <property type="protein sequence ID" value="CBK24547.2"/>
    <property type="molecule type" value="Genomic_DNA"/>
</dbReference>
<feature type="compositionally biased region" description="Basic residues" evidence="1">
    <location>
        <begin position="102"/>
        <end position="141"/>
    </location>
</feature>
<evidence type="ECO:0000313" key="3">
    <source>
        <dbReference type="Proteomes" id="UP000008312"/>
    </source>
</evidence>
<name>D8M908_BLAHO</name>
<dbReference type="Proteomes" id="UP000008312">
    <property type="component" value="Unassembled WGS sequence"/>
</dbReference>